<dbReference type="InterPro" id="IPR016461">
    <property type="entry name" value="COMT-like"/>
</dbReference>
<organism evidence="7 8">
    <name type="scientific">Mycolicibacterium mucogenicum</name>
    <name type="common">Mycobacterium mucogenicum</name>
    <dbReference type="NCBI Taxonomy" id="56689"/>
    <lineage>
        <taxon>Bacteria</taxon>
        <taxon>Bacillati</taxon>
        <taxon>Actinomycetota</taxon>
        <taxon>Actinomycetes</taxon>
        <taxon>Mycobacteriales</taxon>
        <taxon>Mycobacteriaceae</taxon>
        <taxon>Mycolicibacterium</taxon>
    </lineage>
</organism>
<dbReference type="GO" id="GO:0008171">
    <property type="term" value="F:O-methyltransferase activity"/>
    <property type="evidence" value="ECO:0007669"/>
    <property type="project" value="InterPro"/>
</dbReference>
<comment type="caution">
    <text evidence="7">The sequence shown here is derived from an EMBL/GenBank/DDBJ whole genome shotgun (WGS) entry which is preliminary data.</text>
</comment>
<sequence length="367" mass="38910">MPVANAQKPPPAWLIDGIGRVRDGLGQLRRSVVPANVALFELGQGAWLTQAMYVGAKLGIFDALAAGPASADDVARRVGSHPEATARLMRALAGNSLLKHGRDGRFALSRLGDALRSDAPGSLAPMLLFIGHPKHWEHWGQLLYSVQTGKTSAEMLRGMPIFEYLEKDRDLAEVFNNAMTAVSAMAIETLMPAYDFTRFRNIVDIGGGHGALLSAVLQQATDASGVLFDLPSVVAGAGPVLDAAGVSDRVTVSGGSFFDAVPEGGDAYLLKTIIHDWDEDSALVILRNVRKAIDPAGTLALVELVLPEGTPNHPGMLLDLEMLVAAGGRERTGSEYAELLARAGFRQTRVVPTAGPMSLVEAVPVHD</sequence>
<feature type="active site" description="Proton acceptor" evidence="4">
    <location>
        <position position="275"/>
    </location>
</feature>
<reference evidence="7 8" key="1">
    <citation type="submission" date="2016-06" db="EMBL/GenBank/DDBJ databases">
        <authorList>
            <person name="Kjaerup R.B."/>
            <person name="Dalgaard T.S."/>
            <person name="Juul-Madsen H.R."/>
        </authorList>
    </citation>
    <scope>NUCLEOTIDE SEQUENCE [LARGE SCALE GENOMIC DNA]</scope>
    <source>
        <strain evidence="7 8">1127319.6</strain>
    </source>
</reference>
<dbReference type="InterPro" id="IPR029063">
    <property type="entry name" value="SAM-dependent_MTases_sf"/>
</dbReference>
<dbReference type="STRING" id="56689.GCA_001291445_03938"/>
<dbReference type="SUPFAM" id="SSF46785">
    <property type="entry name" value="Winged helix' DNA-binding domain"/>
    <property type="match status" value="1"/>
</dbReference>
<gene>
    <name evidence="7" type="ORF">A5630_03290</name>
</gene>
<feature type="domain" description="O-methyltransferase C-terminal" evidence="5">
    <location>
        <begin position="139"/>
        <end position="346"/>
    </location>
</feature>
<dbReference type="Gene3D" id="1.10.10.10">
    <property type="entry name" value="Winged helix-like DNA-binding domain superfamily/Winged helix DNA-binding domain"/>
    <property type="match status" value="1"/>
</dbReference>
<protein>
    <submittedName>
        <fullName evidence="7">Hydroxyneurosporene methyltransferase</fullName>
    </submittedName>
</protein>
<keyword evidence="3" id="KW-0949">S-adenosyl-L-methionine</keyword>
<dbReference type="InterPro" id="IPR036388">
    <property type="entry name" value="WH-like_DNA-bd_sf"/>
</dbReference>
<evidence type="ECO:0000259" key="5">
    <source>
        <dbReference type="Pfam" id="PF00891"/>
    </source>
</evidence>
<keyword evidence="1 7" id="KW-0489">Methyltransferase</keyword>
<evidence type="ECO:0000256" key="3">
    <source>
        <dbReference type="ARBA" id="ARBA00022691"/>
    </source>
</evidence>
<dbReference type="OrthoDB" id="4145676at2"/>
<dbReference type="GO" id="GO:0032259">
    <property type="term" value="P:methylation"/>
    <property type="evidence" value="ECO:0007669"/>
    <property type="project" value="UniProtKB-KW"/>
</dbReference>
<evidence type="ECO:0000256" key="2">
    <source>
        <dbReference type="ARBA" id="ARBA00022679"/>
    </source>
</evidence>
<dbReference type="Proteomes" id="UP000093898">
    <property type="component" value="Unassembled WGS sequence"/>
</dbReference>
<dbReference type="PANTHER" id="PTHR43712:SF2">
    <property type="entry name" value="O-METHYLTRANSFERASE CICE"/>
    <property type="match status" value="1"/>
</dbReference>
<dbReference type="CDD" id="cd02440">
    <property type="entry name" value="AdoMet_MTases"/>
    <property type="match status" value="1"/>
</dbReference>
<dbReference type="EMBL" id="LZLC01000205">
    <property type="protein sequence ID" value="OBJ38091.1"/>
    <property type="molecule type" value="Genomic_DNA"/>
</dbReference>
<evidence type="ECO:0000259" key="6">
    <source>
        <dbReference type="Pfam" id="PF08100"/>
    </source>
</evidence>
<dbReference type="PIRSF" id="PIRSF005739">
    <property type="entry name" value="O-mtase"/>
    <property type="match status" value="1"/>
</dbReference>
<evidence type="ECO:0000256" key="4">
    <source>
        <dbReference type="PIRSR" id="PIRSR005739-1"/>
    </source>
</evidence>
<dbReference type="PROSITE" id="PS51683">
    <property type="entry name" value="SAM_OMT_II"/>
    <property type="match status" value="1"/>
</dbReference>
<keyword evidence="2 7" id="KW-0808">Transferase</keyword>
<dbReference type="GO" id="GO:0046983">
    <property type="term" value="F:protein dimerization activity"/>
    <property type="evidence" value="ECO:0007669"/>
    <property type="project" value="InterPro"/>
</dbReference>
<dbReference type="PANTHER" id="PTHR43712">
    <property type="entry name" value="PUTATIVE (AFU_ORTHOLOGUE AFUA_4G14580)-RELATED"/>
    <property type="match status" value="1"/>
</dbReference>
<evidence type="ECO:0000313" key="8">
    <source>
        <dbReference type="Proteomes" id="UP000093898"/>
    </source>
</evidence>
<dbReference type="AlphaFoldDB" id="A0A1A3GRT1"/>
<dbReference type="InterPro" id="IPR012967">
    <property type="entry name" value="COMT_dimerisation"/>
</dbReference>
<dbReference type="SUPFAM" id="SSF53335">
    <property type="entry name" value="S-adenosyl-L-methionine-dependent methyltransferases"/>
    <property type="match status" value="1"/>
</dbReference>
<evidence type="ECO:0000313" key="7">
    <source>
        <dbReference type="EMBL" id="OBJ38091.1"/>
    </source>
</evidence>
<feature type="domain" description="O-methyltransferase dimerisation" evidence="6">
    <location>
        <begin position="41"/>
        <end position="115"/>
    </location>
</feature>
<dbReference type="InterPro" id="IPR036390">
    <property type="entry name" value="WH_DNA-bd_sf"/>
</dbReference>
<dbReference type="Pfam" id="PF00891">
    <property type="entry name" value="Methyltransf_2"/>
    <property type="match status" value="1"/>
</dbReference>
<dbReference type="Gene3D" id="3.40.50.150">
    <property type="entry name" value="Vaccinia Virus protein VP39"/>
    <property type="match status" value="1"/>
</dbReference>
<evidence type="ECO:0000256" key="1">
    <source>
        <dbReference type="ARBA" id="ARBA00022603"/>
    </source>
</evidence>
<dbReference type="RefSeq" id="WP_064984598.1">
    <property type="nucleotide sequence ID" value="NZ_LZLC01000205.1"/>
</dbReference>
<accession>A0A1A3GRT1</accession>
<dbReference type="Gene3D" id="1.10.287.1350">
    <property type="match status" value="1"/>
</dbReference>
<dbReference type="InterPro" id="IPR001077">
    <property type="entry name" value="COMT_C"/>
</dbReference>
<dbReference type="Pfam" id="PF08100">
    <property type="entry name" value="Dimerisation"/>
    <property type="match status" value="1"/>
</dbReference>
<proteinExistence type="predicted"/>
<name>A0A1A3GRT1_MYCMU</name>